<dbReference type="InterPro" id="IPR000182">
    <property type="entry name" value="GNAT_dom"/>
</dbReference>
<feature type="non-terminal residue" evidence="2">
    <location>
        <position position="126"/>
    </location>
</feature>
<dbReference type="GO" id="GO:0016747">
    <property type="term" value="F:acyltransferase activity, transferring groups other than amino-acyl groups"/>
    <property type="evidence" value="ECO:0007669"/>
    <property type="project" value="InterPro"/>
</dbReference>
<dbReference type="Pfam" id="PF00583">
    <property type="entry name" value="Acetyltransf_1"/>
    <property type="match status" value="1"/>
</dbReference>
<evidence type="ECO:0000259" key="1">
    <source>
        <dbReference type="PROSITE" id="PS51186"/>
    </source>
</evidence>
<dbReference type="Gene3D" id="3.40.630.30">
    <property type="match status" value="1"/>
</dbReference>
<proteinExistence type="predicted"/>
<organism evidence="2">
    <name type="scientific">marine sediment metagenome</name>
    <dbReference type="NCBI Taxonomy" id="412755"/>
    <lineage>
        <taxon>unclassified sequences</taxon>
        <taxon>metagenomes</taxon>
        <taxon>ecological metagenomes</taxon>
    </lineage>
</organism>
<dbReference type="PROSITE" id="PS51186">
    <property type="entry name" value="GNAT"/>
    <property type="match status" value="1"/>
</dbReference>
<name>X1M9Y7_9ZZZZ</name>
<accession>X1M9Y7</accession>
<sequence>MPVNEMSDPPYTIRNYQPKDFDKYVLLNIEAEKLEPTGRCISPQVIAEHLGRPNYSPEQDLFIVEMTENILGYIDVTSELRIGRVVLDYWMHPKHRGKDLATQLFHYALRRATELGVNVAHINIPQ</sequence>
<dbReference type="AlphaFoldDB" id="X1M9Y7"/>
<dbReference type="InterPro" id="IPR016181">
    <property type="entry name" value="Acyl_CoA_acyltransferase"/>
</dbReference>
<dbReference type="EMBL" id="BARV01015207">
    <property type="protein sequence ID" value="GAI28093.1"/>
    <property type="molecule type" value="Genomic_DNA"/>
</dbReference>
<dbReference type="SUPFAM" id="SSF55729">
    <property type="entry name" value="Acyl-CoA N-acyltransferases (Nat)"/>
    <property type="match status" value="1"/>
</dbReference>
<dbReference type="CDD" id="cd04301">
    <property type="entry name" value="NAT_SF"/>
    <property type="match status" value="1"/>
</dbReference>
<reference evidence="2" key="1">
    <citation type="journal article" date="2014" name="Front. Microbiol.">
        <title>High frequency of phylogenetically diverse reductive dehalogenase-homologous genes in deep subseafloor sedimentary metagenomes.</title>
        <authorList>
            <person name="Kawai M."/>
            <person name="Futagami T."/>
            <person name="Toyoda A."/>
            <person name="Takaki Y."/>
            <person name="Nishi S."/>
            <person name="Hori S."/>
            <person name="Arai W."/>
            <person name="Tsubouchi T."/>
            <person name="Morono Y."/>
            <person name="Uchiyama I."/>
            <person name="Ito T."/>
            <person name="Fujiyama A."/>
            <person name="Inagaki F."/>
            <person name="Takami H."/>
        </authorList>
    </citation>
    <scope>NUCLEOTIDE SEQUENCE</scope>
    <source>
        <strain evidence="2">Expedition CK06-06</strain>
    </source>
</reference>
<evidence type="ECO:0000313" key="2">
    <source>
        <dbReference type="EMBL" id="GAI28093.1"/>
    </source>
</evidence>
<protein>
    <recommendedName>
        <fullName evidence="1">N-acetyltransferase domain-containing protein</fullName>
    </recommendedName>
</protein>
<comment type="caution">
    <text evidence="2">The sequence shown here is derived from an EMBL/GenBank/DDBJ whole genome shotgun (WGS) entry which is preliminary data.</text>
</comment>
<gene>
    <name evidence="2" type="ORF">S06H3_26321</name>
</gene>
<feature type="domain" description="N-acetyltransferase" evidence="1">
    <location>
        <begin position="11"/>
        <end position="126"/>
    </location>
</feature>